<evidence type="ECO:0000313" key="6">
    <source>
        <dbReference type="RefSeq" id="XP_005110389.1"/>
    </source>
</evidence>
<keyword evidence="5" id="KW-1185">Reference proteome</keyword>
<evidence type="ECO:0000259" key="4">
    <source>
        <dbReference type="PROSITE" id="PS50871"/>
    </source>
</evidence>
<dbReference type="InterPro" id="IPR008983">
    <property type="entry name" value="Tumour_necrosis_fac-like_dom"/>
</dbReference>
<dbReference type="GeneID" id="101862457"/>
<feature type="domain" description="C1q" evidence="4">
    <location>
        <begin position="51"/>
        <end position="194"/>
    </location>
</feature>
<evidence type="ECO:0000256" key="2">
    <source>
        <dbReference type="ARBA" id="ARBA00022525"/>
    </source>
</evidence>
<gene>
    <name evidence="6" type="primary">LOC101862457</name>
</gene>
<sequence>MAQSDIFTVQSGLEALQADLADVKARYCVCDDGNGGGSGHGSHKPTTNRIRSSAAVAFSARVFSTQESASLTKEVVPFNMAELDTNNAFNETSSTFTVPEDGLYDIALTLTGDAYSANNSSTSQNSGAQTSFEATLKVNHVTKAAMLVRHDQTSSLTVNLKLVKGQQLRVEATSASGASVRTERFSSFSGTLLN</sequence>
<evidence type="ECO:0000313" key="5">
    <source>
        <dbReference type="Proteomes" id="UP000694888"/>
    </source>
</evidence>
<protein>
    <submittedName>
        <fullName evidence="6">Uncharacterized protein LOC101862457</fullName>
    </submittedName>
</protein>
<dbReference type="PANTHER" id="PTHR22923">
    <property type="entry name" value="CEREBELLIN-RELATED"/>
    <property type="match status" value="1"/>
</dbReference>
<dbReference type="PROSITE" id="PS50871">
    <property type="entry name" value="C1Q"/>
    <property type="match status" value="1"/>
</dbReference>
<evidence type="ECO:0000256" key="1">
    <source>
        <dbReference type="ARBA" id="ARBA00004613"/>
    </source>
</evidence>
<organism evidence="5 6">
    <name type="scientific">Aplysia californica</name>
    <name type="common">California sea hare</name>
    <dbReference type="NCBI Taxonomy" id="6500"/>
    <lineage>
        <taxon>Eukaryota</taxon>
        <taxon>Metazoa</taxon>
        <taxon>Spiralia</taxon>
        <taxon>Lophotrochozoa</taxon>
        <taxon>Mollusca</taxon>
        <taxon>Gastropoda</taxon>
        <taxon>Heterobranchia</taxon>
        <taxon>Euthyneura</taxon>
        <taxon>Tectipleura</taxon>
        <taxon>Aplysiida</taxon>
        <taxon>Aplysioidea</taxon>
        <taxon>Aplysiidae</taxon>
        <taxon>Aplysia</taxon>
    </lineage>
</organism>
<dbReference type="SMART" id="SM00110">
    <property type="entry name" value="C1Q"/>
    <property type="match status" value="1"/>
</dbReference>
<dbReference type="Proteomes" id="UP000694888">
    <property type="component" value="Unplaced"/>
</dbReference>
<dbReference type="SUPFAM" id="SSF49842">
    <property type="entry name" value="TNF-like"/>
    <property type="match status" value="1"/>
</dbReference>
<evidence type="ECO:0000256" key="3">
    <source>
        <dbReference type="ARBA" id="ARBA00022729"/>
    </source>
</evidence>
<accession>A0ABM0K783</accession>
<dbReference type="InterPro" id="IPR001073">
    <property type="entry name" value="C1q_dom"/>
</dbReference>
<keyword evidence="2" id="KW-0964">Secreted</keyword>
<comment type="subcellular location">
    <subcellularLocation>
        <location evidence="1">Secreted</location>
    </subcellularLocation>
</comment>
<dbReference type="InterPro" id="IPR050822">
    <property type="entry name" value="Cerebellin_Synaptic_Org"/>
</dbReference>
<dbReference type="RefSeq" id="XP_005110389.1">
    <property type="nucleotide sequence ID" value="XM_005110332.3"/>
</dbReference>
<reference evidence="6" key="1">
    <citation type="submission" date="2025-08" db="UniProtKB">
        <authorList>
            <consortium name="RefSeq"/>
        </authorList>
    </citation>
    <scope>IDENTIFICATION</scope>
</reference>
<proteinExistence type="predicted"/>
<keyword evidence="3" id="KW-0732">Signal</keyword>
<dbReference type="Pfam" id="PF00386">
    <property type="entry name" value="C1q"/>
    <property type="match status" value="1"/>
</dbReference>
<name>A0ABM0K783_APLCA</name>
<dbReference type="Gene3D" id="2.60.120.40">
    <property type="match status" value="1"/>
</dbReference>
<dbReference type="PANTHER" id="PTHR22923:SF116">
    <property type="entry name" value="C1Q DOMAIN-CONTAINING PROTEIN"/>
    <property type="match status" value="1"/>
</dbReference>